<dbReference type="eggNOG" id="ENOG502S5D0">
    <property type="taxonomic scope" value="Eukaryota"/>
</dbReference>
<dbReference type="VEuPathDB" id="TriTrypDB:LmjF.24.0410"/>
<dbReference type="GeneID" id="5652207"/>
<name>Q4QAU0_LEIMA</name>
<feature type="region of interest" description="Disordered" evidence="1">
    <location>
        <begin position="99"/>
        <end position="215"/>
    </location>
</feature>
<dbReference type="VEuPathDB" id="TriTrypDB:LMJLV39_240009400"/>
<sequence length="760" mass="80189">MATAAAATAPLPPPLLIYLNSDVGMERPYRISLPASVDTLAELCQYLTARIPLRPGDDTTGRGYRFLYAASGKPLWRVKECIDAGTIVLSVGPGFLARRPTSSTAGPQPPPAAGPVIDITPDRPAAEPAAESGKGRRGSPSASPPIKQPADDRCGMRGGGGGRTNGGAADYPAGNAPTSSHAATATTIPPGSAAEQRGSVDAAWPPDPSVRCPSQAEERERLFSITPNTVMRGGGPSVGGSMSSQPQPMPMPNGFGVVSSAAVSSPEESLFTSVPPGTLPVPARTSTAWPGTGGLGGPAPVAQPATTTSTSAAAIPRGTVFLEHKAHPLPPRPAFAPMPSLAGSLSALPPCHQPLSAVSISSSLDYLLLRKWAAYQRLHSTSPNDLVADEALSRLFNSLGRKGAANGGAPCRVLVSGPPRSGVSTTASFLLRHYLRTLQFQPEHPFYNSVLLALDFRLLFGPETVAPAAQPPRLLQDLGALYQLVVRSVIDAVVAQRPALREAGALLAQLWDLVIKPNVQPPAPPNFTTFTQAALFVGVDVLASWTRLAARMYPILQSACRTPDVPQLRDAAMDLIFYAIPAELASSLKFSGLFYALDGLEQLTRCYAHRVTRPAGDLGPLLQAVTADPRAHLVVAWPSTLSPQSMYLPGLTAHVSTIGLVTRAALNAMHFPQVLRCHDKEYPLEVFLGCPGYLSIVSDMARPFRKTLSIPITAFSAYYQQNYEQSGARAAEGYALRLDMPAAARELDALLQCVQALPLR</sequence>
<feature type="compositionally biased region" description="Low complexity" evidence="1">
    <location>
        <begin position="166"/>
        <end position="190"/>
    </location>
</feature>
<organism evidence="2 3">
    <name type="scientific">Leishmania major</name>
    <dbReference type="NCBI Taxonomy" id="5664"/>
    <lineage>
        <taxon>Eukaryota</taxon>
        <taxon>Discoba</taxon>
        <taxon>Euglenozoa</taxon>
        <taxon>Kinetoplastea</taxon>
        <taxon>Metakinetoplastina</taxon>
        <taxon>Trypanosomatida</taxon>
        <taxon>Trypanosomatidae</taxon>
        <taxon>Leishmaniinae</taxon>
        <taxon>Leishmania</taxon>
    </lineage>
</organism>
<evidence type="ECO:0000313" key="3">
    <source>
        <dbReference type="Proteomes" id="UP000000542"/>
    </source>
</evidence>
<reference evidence="2 3" key="1">
    <citation type="journal article" date="2005" name="Science">
        <title>The genome of the kinetoplastid parasite, Leishmania major.</title>
        <authorList>
            <person name="Ivens A.C."/>
            <person name="Peacock C.S."/>
            <person name="Worthey E.A."/>
            <person name="Murphy L."/>
            <person name="Aggarwal G."/>
            <person name="Berriman M."/>
            <person name="Sisk E."/>
            <person name="Rajandream M.A."/>
            <person name="Adlem E."/>
            <person name="Aert R."/>
            <person name="Anupama A."/>
            <person name="Apostolou Z."/>
            <person name="Attipoe P."/>
            <person name="Bason N."/>
            <person name="Bauser C."/>
            <person name="Beck A."/>
            <person name="Beverley S.M."/>
            <person name="Bianchettin G."/>
            <person name="Borzym K."/>
            <person name="Bothe G."/>
            <person name="Bruschi C.V."/>
            <person name="Collins M."/>
            <person name="Cadag E."/>
            <person name="Ciarloni L."/>
            <person name="Clayton C."/>
            <person name="Coulson R.M."/>
            <person name="Cronin A."/>
            <person name="Cruz A.K."/>
            <person name="Davies R.M."/>
            <person name="De Gaudenzi J."/>
            <person name="Dobson D.E."/>
            <person name="Duesterhoeft A."/>
            <person name="Fazelina G."/>
            <person name="Fosker N."/>
            <person name="Frasch A.C."/>
            <person name="Fraser A."/>
            <person name="Fuchs M."/>
            <person name="Gabel C."/>
            <person name="Goble A."/>
            <person name="Goffeau A."/>
            <person name="Harris D."/>
            <person name="Hertz-Fowler C."/>
            <person name="Hilbert H."/>
            <person name="Horn D."/>
            <person name="Huang Y."/>
            <person name="Klages S."/>
            <person name="Knights A."/>
            <person name="Kube M."/>
            <person name="Larke N."/>
            <person name="Litvin L."/>
            <person name="Lord A."/>
            <person name="Louie T."/>
            <person name="Marra M."/>
            <person name="Masuy D."/>
            <person name="Matthews K."/>
            <person name="Michaeli S."/>
            <person name="Mottram J.C."/>
            <person name="Muller-Auer S."/>
            <person name="Munden H."/>
            <person name="Nelson S."/>
            <person name="Norbertczak H."/>
            <person name="Oliver K."/>
            <person name="O'neil S."/>
            <person name="Pentony M."/>
            <person name="Pohl T.M."/>
            <person name="Price C."/>
            <person name="Purnelle B."/>
            <person name="Quail M.A."/>
            <person name="Rabbinowitsch E."/>
            <person name="Reinhardt R."/>
            <person name="Rieger M."/>
            <person name="Rinta J."/>
            <person name="Robben J."/>
            <person name="Robertson L."/>
            <person name="Ruiz J.C."/>
            <person name="Rutter S."/>
            <person name="Saunders D."/>
            <person name="Schafer M."/>
            <person name="Schein J."/>
            <person name="Schwartz D.C."/>
            <person name="Seeger K."/>
            <person name="Seyler A."/>
            <person name="Sharp S."/>
            <person name="Shin H."/>
            <person name="Sivam D."/>
            <person name="Squares R."/>
            <person name="Squares S."/>
            <person name="Tosato V."/>
            <person name="Vogt C."/>
            <person name="Volckaert G."/>
            <person name="Wambutt R."/>
            <person name="Warren T."/>
            <person name="Wedler H."/>
            <person name="Woodward J."/>
            <person name="Zhou S."/>
            <person name="Zimmermann W."/>
            <person name="Smith D.F."/>
            <person name="Blackwell J.M."/>
            <person name="Stuart K.D."/>
            <person name="Barrell B."/>
            <person name="Myler P.J."/>
        </authorList>
    </citation>
    <scope>NUCLEOTIDE SEQUENCE [LARGE SCALE GENOMIC DNA]</scope>
    <source>
        <strain evidence="3">MHOM/IL/81/Friedlin</strain>
    </source>
</reference>
<dbReference type="AlphaFoldDB" id="Q4QAU0"/>
<feature type="compositionally biased region" description="Gly residues" evidence="1">
    <location>
        <begin position="156"/>
        <end position="165"/>
    </location>
</feature>
<proteinExistence type="predicted"/>
<reference evidence="2 3" key="2">
    <citation type="journal article" date="2011" name="Genome Res.">
        <title>Chromosome and gene copy number variation allow major structural change between species and strains of Leishmania.</title>
        <authorList>
            <person name="Rogers M.B."/>
            <person name="Hilley J.D."/>
            <person name="Dickens N.J."/>
            <person name="Wilkes J."/>
            <person name="Bates P.A."/>
            <person name="Depledge D.P."/>
            <person name="Harris D."/>
            <person name="Her Y."/>
            <person name="Herzyk P."/>
            <person name="Imamura H."/>
            <person name="Otto T.D."/>
            <person name="Sanders M."/>
            <person name="Seeger K."/>
            <person name="Dujardin J.C."/>
            <person name="Berriman M."/>
            <person name="Smith D.F."/>
            <person name="Hertz-Fowler C."/>
            <person name="Mottram J.C."/>
        </authorList>
    </citation>
    <scope>NUCLEOTIDE SEQUENCE [LARGE SCALE GENOMIC DNA]</scope>
    <source>
        <strain evidence="3">MHOM/IL/81/Friedlin</strain>
    </source>
</reference>
<keyword evidence="3" id="KW-1185">Reference proteome</keyword>
<dbReference type="RefSeq" id="XP_001683558.1">
    <property type="nucleotide sequence ID" value="XM_001683506.1"/>
</dbReference>
<evidence type="ECO:0000313" key="2">
    <source>
        <dbReference type="EMBL" id="CAJ04225.1"/>
    </source>
</evidence>
<feature type="region of interest" description="Disordered" evidence="1">
    <location>
        <begin position="227"/>
        <end position="246"/>
    </location>
</feature>
<dbReference type="EMBL" id="FR796420">
    <property type="protein sequence ID" value="CAJ04225.1"/>
    <property type="molecule type" value="Genomic_DNA"/>
</dbReference>
<gene>
    <name evidence="2" type="ORF">LMJF_24_0410</name>
</gene>
<accession>Q4QAU0</accession>
<dbReference type="HOGENOM" id="CLU_367042_0_0_1"/>
<dbReference type="STRING" id="5664.Q4QAU0"/>
<dbReference type="OMA" id="VGMERPY"/>
<dbReference type="InParanoid" id="Q4QAU0"/>
<dbReference type="VEuPathDB" id="TriTrypDB:LMJFC_240009800"/>
<evidence type="ECO:0000256" key="1">
    <source>
        <dbReference type="SAM" id="MobiDB-lite"/>
    </source>
</evidence>
<dbReference type="VEuPathDB" id="TriTrypDB:LMJSD75_240009100"/>
<dbReference type="Proteomes" id="UP000000542">
    <property type="component" value="Chromosome 24"/>
</dbReference>
<protein>
    <submittedName>
        <fullName evidence="2">Uncharacterized protein</fullName>
    </submittedName>
</protein>
<dbReference type="KEGG" id="lma:LMJF_24_0410"/>